<feature type="coiled-coil region" evidence="1">
    <location>
        <begin position="83"/>
        <end position="110"/>
    </location>
</feature>
<proteinExistence type="predicted"/>
<accession>X6MUN9</accession>
<feature type="non-terminal residue" evidence="3">
    <location>
        <position position="202"/>
    </location>
</feature>
<gene>
    <name evidence="3" type="ORF">RFI_19608</name>
</gene>
<organism evidence="3 4">
    <name type="scientific">Reticulomyxa filosa</name>
    <dbReference type="NCBI Taxonomy" id="46433"/>
    <lineage>
        <taxon>Eukaryota</taxon>
        <taxon>Sar</taxon>
        <taxon>Rhizaria</taxon>
        <taxon>Retaria</taxon>
        <taxon>Foraminifera</taxon>
        <taxon>Monothalamids</taxon>
        <taxon>Reticulomyxidae</taxon>
        <taxon>Reticulomyxa</taxon>
    </lineage>
</organism>
<feature type="coiled-coil region" evidence="1">
    <location>
        <begin position="173"/>
        <end position="200"/>
    </location>
</feature>
<reference evidence="3 4" key="1">
    <citation type="journal article" date="2013" name="Curr. Biol.">
        <title>The Genome of the Foraminiferan Reticulomyxa filosa.</title>
        <authorList>
            <person name="Glockner G."/>
            <person name="Hulsmann N."/>
            <person name="Schleicher M."/>
            <person name="Noegel A.A."/>
            <person name="Eichinger L."/>
            <person name="Gallinger C."/>
            <person name="Pawlowski J."/>
            <person name="Sierra R."/>
            <person name="Euteneuer U."/>
            <person name="Pillet L."/>
            <person name="Moustafa A."/>
            <person name="Platzer M."/>
            <person name="Groth M."/>
            <person name="Szafranski K."/>
            <person name="Schliwa M."/>
        </authorList>
    </citation>
    <scope>NUCLEOTIDE SEQUENCE [LARGE SCALE GENOMIC DNA]</scope>
</reference>
<dbReference type="EMBL" id="ASPP01016156">
    <property type="protein sequence ID" value="ETO17708.1"/>
    <property type="molecule type" value="Genomic_DNA"/>
</dbReference>
<sequence length="202" mass="23656">MHRQYESAVLQLAPHVVWLDNLPTGMTYSKEPEKEDDDEERGYTSPTGSVLGLESVGERKMRRRSLQTAIAVTDDTILEVRQNMELKEELKRMQCKMESMEQVLDSYENSYSSSGQCIHQKQWREKMIEILTNHRSFLNQQAAIKGSLQQQLEDRSSFIRSLQTKLRQSDEHLQVYHKQINNLVRQNNQLQKRIVNMSSTIQ</sequence>
<comment type="caution">
    <text evidence="3">The sequence shown here is derived from an EMBL/GenBank/DDBJ whole genome shotgun (WGS) entry which is preliminary data.</text>
</comment>
<keyword evidence="4" id="KW-1185">Reference proteome</keyword>
<name>X6MUN9_RETFI</name>
<evidence type="ECO:0000313" key="4">
    <source>
        <dbReference type="Proteomes" id="UP000023152"/>
    </source>
</evidence>
<feature type="region of interest" description="Disordered" evidence="2">
    <location>
        <begin position="27"/>
        <end position="51"/>
    </location>
</feature>
<keyword evidence="1" id="KW-0175">Coiled coil</keyword>
<evidence type="ECO:0000256" key="1">
    <source>
        <dbReference type="SAM" id="Coils"/>
    </source>
</evidence>
<dbReference type="Proteomes" id="UP000023152">
    <property type="component" value="Unassembled WGS sequence"/>
</dbReference>
<evidence type="ECO:0000256" key="2">
    <source>
        <dbReference type="SAM" id="MobiDB-lite"/>
    </source>
</evidence>
<protein>
    <submittedName>
        <fullName evidence="3">Uncharacterized protein</fullName>
    </submittedName>
</protein>
<dbReference type="AlphaFoldDB" id="X6MUN9"/>
<evidence type="ECO:0000313" key="3">
    <source>
        <dbReference type="EMBL" id="ETO17708.1"/>
    </source>
</evidence>